<protein>
    <recommendedName>
        <fullName evidence="2">Thymidylate kinase</fullName>
    </recommendedName>
</protein>
<evidence type="ECO:0000256" key="2">
    <source>
        <dbReference type="ARBA" id="ARBA00017144"/>
    </source>
</evidence>
<dbReference type="PANTHER" id="PTHR10344:SF4">
    <property type="entry name" value="UMP-CMP KINASE 2, MITOCHONDRIAL"/>
    <property type="match status" value="1"/>
</dbReference>
<dbReference type="GO" id="GO:0004550">
    <property type="term" value="F:nucleoside diphosphate kinase activity"/>
    <property type="evidence" value="ECO:0007669"/>
    <property type="project" value="TreeGrafter"/>
</dbReference>
<keyword evidence="4" id="KW-0067">ATP-binding</keyword>
<evidence type="ECO:0000313" key="7">
    <source>
        <dbReference type="Proteomes" id="UP000482960"/>
    </source>
</evidence>
<dbReference type="EMBL" id="BLPG01000001">
    <property type="protein sequence ID" value="GFJ91861.1"/>
    <property type="molecule type" value="Genomic_DNA"/>
</dbReference>
<dbReference type="GO" id="GO:0006233">
    <property type="term" value="P:dTDP biosynthetic process"/>
    <property type="evidence" value="ECO:0007669"/>
    <property type="project" value="TreeGrafter"/>
</dbReference>
<dbReference type="AlphaFoldDB" id="A0A6V8LAR2"/>
<dbReference type="GO" id="GO:0005737">
    <property type="term" value="C:cytoplasm"/>
    <property type="evidence" value="ECO:0007669"/>
    <property type="project" value="TreeGrafter"/>
</dbReference>
<dbReference type="SUPFAM" id="SSF52540">
    <property type="entry name" value="P-loop containing nucleoside triphosphate hydrolases"/>
    <property type="match status" value="1"/>
</dbReference>
<dbReference type="GO" id="GO:0005524">
    <property type="term" value="F:ATP binding"/>
    <property type="evidence" value="ECO:0007669"/>
    <property type="project" value="UniProtKB-KW"/>
</dbReference>
<reference evidence="6 7" key="1">
    <citation type="submission" date="2020-03" db="EMBL/GenBank/DDBJ databases">
        <title>Whole genome shotgun sequence of Phytohabitans rumicis NBRC 108638.</title>
        <authorList>
            <person name="Komaki H."/>
            <person name="Tamura T."/>
        </authorList>
    </citation>
    <scope>NUCLEOTIDE SEQUENCE [LARGE SCALE GENOMIC DNA]</scope>
    <source>
        <strain evidence="6 7">NBRC 108638</strain>
    </source>
</reference>
<dbReference type="Gene3D" id="3.40.50.300">
    <property type="entry name" value="P-loop containing nucleotide triphosphate hydrolases"/>
    <property type="match status" value="1"/>
</dbReference>
<dbReference type="PANTHER" id="PTHR10344">
    <property type="entry name" value="THYMIDYLATE KINASE"/>
    <property type="match status" value="1"/>
</dbReference>
<evidence type="ECO:0000313" key="6">
    <source>
        <dbReference type="EMBL" id="GFJ91861.1"/>
    </source>
</evidence>
<accession>A0A6V8LAR2</accession>
<keyword evidence="6" id="KW-0808">Transferase</keyword>
<dbReference type="InterPro" id="IPR039430">
    <property type="entry name" value="Thymidylate_kin-like_dom"/>
</dbReference>
<organism evidence="6 7">
    <name type="scientific">Phytohabitans rumicis</name>
    <dbReference type="NCBI Taxonomy" id="1076125"/>
    <lineage>
        <taxon>Bacteria</taxon>
        <taxon>Bacillati</taxon>
        <taxon>Actinomycetota</taxon>
        <taxon>Actinomycetes</taxon>
        <taxon>Micromonosporales</taxon>
        <taxon>Micromonosporaceae</taxon>
    </lineage>
</organism>
<proteinExistence type="inferred from homology"/>
<dbReference type="GO" id="GO:0004798">
    <property type="term" value="F:dTMP kinase activity"/>
    <property type="evidence" value="ECO:0007669"/>
    <property type="project" value="TreeGrafter"/>
</dbReference>
<evidence type="ECO:0000259" key="5">
    <source>
        <dbReference type="Pfam" id="PF02223"/>
    </source>
</evidence>
<dbReference type="GO" id="GO:0006227">
    <property type="term" value="P:dUDP biosynthetic process"/>
    <property type="evidence" value="ECO:0007669"/>
    <property type="project" value="TreeGrafter"/>
</dbReference>
<gene>
    <name evidence="6" type="primary">tmk</name>
    <name evidence="6" type="ORF">Prum_055030</name>
</gene>
<keyword evidence="6" id="KW-0418">Kinase</keyword>
<dbReference type="RefSeq" id="WP_173078860.1">
    <property type="nucleotide sequence ID" value="NZ_BAABJB010000017.1"/>
</dbReference>
<feature type="domain" description="Thymidylate kinase-like" evidence="5">
    <location>
        <begin position="20"/>
        <end position="201"/>
    </location>
</feature>
<comment type="caution">
    <text evidence="6">The sequence shown here is derived from an EMBL/GenBank/DDBJ whole genome shotgun (WGS) entry which is preliminary data.</text>
</comment>
<keyword evidence="7" id="KW-1185">Reference proteome</keyword>
<evidence type="ECO:0000256" key="1">
    <source>
        <dbReference type="ARBA" id="ARBA00009776"/>
    </source>
</evidence>
<evidence type="ECO:0000256" key="4">
    <source>
        <dbReference type="ARBA" id="ARBA00022840"/>
    </source>
</evidence>
<reference evidence="6 7" key="2">
    <citation type="submission" date="2020-03" db="EMBL/GenBank/DDBJ databases">
        <authorList>
            <person name="Ichikawa N."/>
            <person name="Kimura A."/>
            <person name="Kitahashi Y."/>
            <person name="Uohara A."/>
        </authorList>
    </citation>
    <scope>NUCLEOTIDE SEQUENCE [LARGE SCALE GENOMIC DNA]</scope>
    <source>
        <strain evidence="6 7">NBRC 108638</strain>
    </source>
</reference>
<evidence type="ECO:0000256" key="3">
    <source>
        <dbReference type="ARBA" id="ARBA00022741"/>
    </source>
</evidence>
<dbReference type="Pfam" id="PF02223">
    <property type="entry name" value="Thymidylate_kin"/>
    <property type="match status" value="1"/>
</dbReference>
<comment type="similarity">
    <text evidence="1">Belongs to the thymidylate kinase family.</text>
</comment>
<sequence>MVTSGPHPAHRRPRVIALVGVDGSGKTTQAHRLAGALTERGLPATYWQNAGGRRWFGRLAGRLGRPDAQRLLGRGGLLLVESILRWLAIARALVRSRLRGRVAVMDRYAVCQYASIRAHDGSRAAERLARLAYGLFPRPDVTFFLAVDPGAAYRRIELRGEDHESVDFLATADAAYRSLPEFGAFVVVDANGTLDEVTARIQERLLPAALYARP</sequence>
<dbReference type="Proteomes" id="UP000482960">
    <property type="component" value="Unassembled WGS sequence"/>
</dbReference>
<dbReference type="GO" id="GO:0006235">
    <property type="term" value="P:dTTP biosynthetic process"/>
    <property type="evidence" value="ECO:0007669"/>
    <property type="project" value="TreeGrafter"/>
</dbReference>
<dbReference type="CDD" id="cd01672">
    <property type="entry name" value="TMPK"/>
    <property type="match status" value="1"/>
</dbReference>
<dbReference type="InterPro" id="IPR027417">
    <property type="entry name" value="P-loop_NTPase"/>
</dbReference>
<keyword evidence="3" id="KW-0547">Nucleotide-binding</keyword>
<name>A0A6V8LAR2_9ACTN</name>